<dbReference type="OrthoDB" id="8161897at2"/>
<dbReference type="RefSeq" id="WP_116760908.1">
    <property type="nucleotide sequence ID" value="NZ_QCZH01000003.1"/>
</dbReference>
<organism evidence="2 3">
    <name type="scientific">Flavobacterium laiguense</name>
    <dbReference type="NCBI Taxonomy" id="2169409"/>
    <lineage>
        <taxon>Bacteria</taxon>
        <taxon>Pseudomonadati</taxon>
        <taxon>Bacteroidota</taxon>
        <taxon>Flavobacteriia</taxon>
        <taxon>Flavobacteriales</taxon>
        <taxon>Flavobacteriaceae</taxon>
        <taxon>Flavobacterium</taxon>
    </lineage>
</organism>
<keyword evidence="1" id="KW-0812">Transmembrane</keyword>
<dbReference type="AlphaFoldDB" id="A0A2U1JYX9"/>
<dbReference type="EMBL" id="QCZH01000003">
    <property type="protein sequence ID" value="PWA10437.1"/>
    <property type="molecule type" value="Genomic_DNA"/>
</dbReference>
<keyword evidence="1" id="KW-1133">Transmembrane helix</keyword>
<evidence type="ECO:0000313" key="2">
    <source>
        <dbReference type="EMBL" id="PWA10437.1"/>
    </source>
</evidence>
<evidence type="ECO:0000256" key="1">
    <source>
        <dbReference type="SAM" id="Phobius"/>
    </source>
</evidence>
<sequence length="124" mass="14384">MKNATIFVRSLIGLVLIFMSITYFFNLLPNRVNNEDFKAFQVGLISSVYLMPMVKTIELLCGLSYLSGRYVTLSNLVVLPVSINILFYNFFINTDQLALALFVFLGNFFLIYRYWKNYKSLFTA</sequence>
<evidence type="ECO:0000313" key="3">
    <source>
        <dbReference type="Proteomes" id="UP000245618"/>
    </source>
</evidence>
<feature type="transmembrane region" description="Helical" evidence="1">
    <location>
        <begin position="7"/>
        <end position="28"/>
    </location>
</feature>
<gene>
    <name evidence="2" type="ORF">DB891_04175</name>
</gene>
<feature type="transmembrane region" description="Helical" evidence="1">
    <location>
        <begin position="97"/>
        <end position="115"/>
    </location>
</feature>
<name>A0A2U1JYX9_9FLAO</name>
<keyword evidence="3" id="KW-1185">Reference proteome</keyword>
<protein>
    <submittedName>
        <fullName evidence="2">DoxX family protein</fullName>
    </submittedName>
</protein>
<keyword evidence="1" id="KW-0472">Membrane</keyword>
<feature type="transmembrane region" description="Helical" evidence="1">
    <location>
        <begin position="73"/>
        <end position="91"/>
    </location>
</feature>
<reference evidence="2 3" key="1">
    <citation type="submission" date="2018-04" db="EMBL/GenBank/DDBJ databases">
        <title>Flavobacterium sp. nov., isolated from glacier ice.</title>
        <authorList>
            <person name="Liu Q."/>
            <person name="Xin Y.-H."/>
        </authorList>
    </citation>
    <scope>NUCLEOTIDE SEQUENCE [LARGE SCALE GENOMIC DNA]</scope>
    <source>
        <strain evidence="2 3">LB2P30</strain>
    </source>
</reference>
<comment type="caution">
    <text evidence="2">The sequence shown here is derived from an EMBL/GenBank/DDBJ whole genome shotgun (WGS) entry which is preliminary data.</text>
</comment>
<accession>A0A2U1JYX9</accession>
<feature type="transmembrane region" description="Helical" evidence="1">
    <location>
        <begin position="48"/>
        <end position="66"/>
    </location>
</feature>
<proteinExistence type="predicted"/>
<dbReference type="Proteomes" id="UP000245618">
    <property type="component" value="Unassembled WGS sequence"/>
</dbReference>